<dbReference type="Gene3D" id="2.40.420.20">
    <property type="match status" value="1"/>
</dbReference>
<dbReference type="Proteomes" id="UP000234412">
    <property type="component" value="Unassembled WGS sequence"/>
</dbReference>
<dbReference type="PANTHER" id="PTHR30469:SF20">
    <property type="entry name" value="EFFLUX RND TRANSPORTER PERIPLASMIC ADAPTOR SUBUNIT"/>
    <property type="match status" value="1"/>
</dbReference>
<reference evidence="2 3" key="1">
    <citation type="submission" date="2017-11" db="EMBL/GenBank/DDBJ databases">
        <authorList>
            <person name="Han C.G."/>
        </authorList>
    </citation>
    <scope>NUCLEOTIDE SEQUENCE [LARGE SCALE GENOMIC DNA]</scope>
    <source>
        <strain evidence="2 3">A8</strain>
    </source>
</reference>
<protein>
    <submittedName>
        <fullName evidence="2">Efflux RND transporter periplasmic adaptor subunit</fullName>
    </submittedName>
</protein>
<feature type="non-terminal residue" evidence="2">
    <location>
        <position position="1"/>
    </location>
</feature>
<dbReference type="InterPro" id="IPR058627">
    <property type="entry name" value="MdtA-like_C"/>
</dbReference>
<dbReference type="GO" id="GO:0015562">
    <property type="term" value="F:efflux transmembrane transporter activity"/>
    <property type="evidence" value="ECO:0007669"/>
    <property type="project" value="TreeGrafter"/>
</dbReference>
<dbReference type="EMBL" id="PIDP01000180">
    <property type="protein sequence ID" value="PLM96142.1"/>
    <property type="molecule type" value="Genomic_DNA"/>
</dbReference>
<name>A0A2N4Z4P5_KLEVA</name>
<accession>A0A2N4Z4P5</accession>
<proteinExistence type="predicted"/>
<dbReference type="GO" id="GO:1990281">
    <property type="term" value="C:efflux pump complex"/>
    <property type="evidence" value="ECO:0007669"/>
    <property type="project" value="TreeGrafter"/>
</dbReference>
<dbReference type="Pfam" id="PF25967">
    <property type="entry name" value="RND-MFP_C"/>
    <property type="match status" value="1"/>
</dbReference>
<dbReference type="AlphaFoldDB" id="A0A2N4Z4P5"/>
<feature type="domain" description="Multidrug resistance protein MdtA-like C-terminal permuted SH3" evidence="1">
    <location>
        <begin position="38"/>
        <end position="102"/>
    </location>
</feature>
<evidence type="ECO:0000259" key="1">
    <source>
        <dbReference type="Pfam" id="PF25967"/>
    </source>
</evidence>
<evidence type="ECO:0000313" key="3">
    <source>
        <dbReference type="Proteomes" id="UP000234412"/>
    </source>
</evidence>
<comment type="caution">
    <text evidence="2">The sequence shown here is derived from an EMBL/GenBank/DDBJ whole genome shotgun (WGS) entry which is preliminary data.</text>
</comment>
<organism evidence="2 3">
    <name type="scientific">Klebsiella variicola</name>
    <dbReference type="NCBI Taxonomy" id="244366"/>
    <lineage>
        <taxon>Bacteria</taxon>
        <taxon>Pseudomonadati</taxon>
        <taxon>Pseudomonadota</taxon>
        <taxon>Gammaproteobacteria</taxon>
        <taxon>Enterobacterales</taxon>
        <taxon>Enterobacteriaceae</taxon>
        <taxon>Klebsiella/Raoultella group</taxon>
        <taxon>Klebsiella</taxon>
        <taxon>Klebsiella pneumoniae complex</taxon>
    </lineage>
</organism>
<dbReference type="PANTHER" id="PTHR30469">
    <property type="entry name" value="MULTIDRUG RESISTANCE PROTEIN MDTA"/>
    <property type="match status" value="1"/>
</dbReference>
<gene>
    <name evidence="2" type="ORF">CWN47_08110</name>
</gene>
<sequence length="120" mass="13049">QIILTMPRPDDFPTVGGVSGTVTVNLGNLPASAGRETLVVPVEAVFNPDNRPKNEPVVWVVKGENAHLYLEERRVTVGEVTSQGVMITEGLRAGEQVVAAGVSELHDRQPVRIWTRERGL</sequence>
<reference evidence="2 3" key="2">
    <citation type="submission" date="2018-01" db="EMBL/GenBank/DDBJ databases">
        <title>Genomic study of Klebsiella pneumoniae.</title>
        <authorList>
            <person name="Yang Y."/>
            <person name="Bicalho R."/>
        </authorList>
    </citation>
    <scope>NUCLEOTIDE SEQUENCE [LARGE SCALE GENOMIC DNA]</scope>
    <source>
        <strain evidence="2 3">A8</strain>
    </source>
</reference>
<evidence type="ECO:0000313" key="2">
    <source>
        <dbReference type="EMBL" id="PLM96142.1"/>
    </source>
</evidence>